<reference evidence="1" key="1">
    <citation type="journal article" date="2015" name="Nature">
        <title>Complex archaea that bridge the gap between prokaryotes and eukaryotes.</title>
        <authorList>
            <person name="Spang A."/>
            <person name="Saw J.H."/>
            <person name="Jorgensen S.L."/>
            <person name="Zaremba-Niedzwiedzka K."/>
            <person name="Martijn J."/>
            <person name="Lind A.E."/>
            <person name="van Eijk R."/>
            <person name="Schleper C."/>
            <person name="Guy L."/>
            <person name="Ettema T.J."/>
        </authorList>
    </citation>
    <scope>NUCLEOTIDE SEQUENCE</scope>
</reference>
<proteinExistence type="predicted"/>
<comment type="caution">
    <text evidence="1">The sequence shown here is derived from an EMBL/GenBank/DDBJ whole genome shotgun (WGS) entry which is preliminary data.</text>
</comment>
<sequence length="178" mass="19708">MWSRMIAVAGCACLVMAAGCGESPPDTTTQRQEQATTEAQQVLHLKASPPPRLQQSQERKNLIERLTRFNTDSKVSYIYLVNYGKVMAFYTVKGKVSSVNSLLTTPDQVKSLGRMVESMRSVVIASPDLDGSYGSNGDAIFFFCTDGTYVEWRGDYMLCDKPLKLSTPPAMVIQMTDE</sequence>
<protein>
    <submittedName>
        <fullName evidence="1">Uncharacterized protein</fullName>
    </submittedName>
</protein>
<dbReference type="EMBL" id="LAZR01007197">
    <property type="protein sequence ID" value="KKM86808.1"/>
    <property type="molecule type" value="Genomic_DNA"/>
</dbReference>
<evidence type="ECO:0000313" key="1">
    <source>
        <dbReference type="EMBL" id="KKM86808.1"/>
    </source>
</evidence>
<name>A0A0F9KYN3_9ZZZZ</name>
<accession>A0A0F9KYN3</accession>
<organism evidence="1">
    <name type="scientific">marine sediment metagenome</name>
    <dbReference type="NCBI Taxonomy" id="412755"/>
    <lineage>
        <taxon>unclassified sequences</taxon>
        <taxon>metagenomes</taxon>
        <taxon>ecological metagenomes</taxon>
    </lineage>
</organism>
<gene>
    <name evidence="1" type="ORF">LCGC14_1275290</name>
</gene>
<dbReference type="AlphaFoldDB" id="A0A0F9KYN3"/>
<dbReference type="PROSITE" id="PS51257">
    <property type="entry name" value="PROKAR_LIPOPROTEIN"/>
    <property type="match status" value="1"/>
</dbReference>